<dbReference type="PANTHER" id="PTHR10704">
    <property type="entry name" value="CARBOHYDRATE SULFOTRANSFERASE"/>
    <property type="match status" value="1"/>
</dbReference>
<organism evidence="1 2">
    <name type="scientific">Hyalella azteca</name>
    <name type="common">Amphipod</name>
    <dbReference type="NCBI Taxonomy" id="294128"/>
    <lineage>
        <taxon>Eukaryota</taxon>
        <taxon>Metazoa</taxon>
        <taxon>Ecdysozoa</taxon>
        <taxon>Arthropoda</taxon>
        <taxon>Crustacea</taxon>
        <taxon>Multicrustacea</taxon>
        <taxon>Malacostraca</taxon>
        <taxon>Eumalacostraca</taxon>
        <taxon>Peracarida</taxon>
        <taxon>Amphipoda</taxon>
        <taxon>Senticaudata</taxon>
        <taxon>Talitrida</taxon>
        <taxon>Talitroidea</taxon>
        <taxon>Hyalellidae</taxon>
        <taxon>Hyalella</taxon>
    </lineage>
</organism>
<protein>
    <submittedName>
        <fullName evidence="2">Uncharacterized protein LOC125178338</fullName>
    </submittedName>
</protein>
<evidence type="ECO:0000313" key="2">
    <source>
        <dbReference type="RefSeq" id="XP_047737792.1"/>
    </source>
</evidence>
<keyword evidence="1" id="KW-1185">Reference proteome</keyword>
<reference evidence="2" key="1">
    <citation type="submission" date="2025-08" db="UniProtKB">
        <authorList>
            <consortium name="RefSeq"/>
        </authorList>
    </citation>
    <scope>IDENTIFICATION</scope>
    <source>
        <tissue evidence="2">Whole organism</tissue>
    </source>
</reference>
<sequence length="179" mass="20770">MASHIVDSIHRRSASHNNTDFIPSIERKVNAKIVLLWTQVRSGSSFSVDLLSSIPQTFTTSEPRSSNHLLKVVTLNLSVALEIIENNRNLDIRIIHLVRDPRGIIQSSHYLQFDNFPHSAEFFCARLRSDMEAGNWRLIYTFPEVLEIQSKCSDVILRLQYRLFQNDEQYRNLSYSVLH</sequence>
<dbReference type="GO" id="GO:0001517">
    <property type="term" value="F:N-acetylglucosamine 6-O-sulfotransferase activity"/>
    <property type="evidence" value="ECO:0007669"/>
    <property type="project" value="TreeGrafter"/>
</dbReference>
<dbReference type="KEGG" id="hazt:125178338"/>
<evidence type="ECO:0000313" key="1">
    <source>
        <dbReference type="Proteomes" id="UP000694843"/>
    </source>
</evidence>
<dbReference type="RefSeq" id="XP_047737792.1">
    <property type="nucleotide sequence ID" value="XM_047881836.1"/>
</dbReference>
<dbReference type="SUPFAM" id="SSF52540">
    <property type="entry name" value="P-loop containing nucleoside triphosphate hydrolases"/>
    <property type="match status" value="1"/>
</dbReference>
<dbReference type="GeneID" id="125178338"/>
<dbReference type="GO" id="GO:0006790">
    <property type="term" value="P:sulfur compound metabolic process"/>
    <property type="evidence" value="ECO:0007669"/>
    <property type="project" value="TreeGrafter"/>
</dbReference>
<name>A0A979FMR5_HYAAZ</name>
<dbReference type="InterPro" id="IPR051135">
    <property type="entry name" value="Gal/GlcNAc/GalNAc_ST"/>
</dbReference>
<dbReference type="OrthoDB" id="6138663at2759"/>
<dbReference type="InterPro" id="IPR027417">
    <property type="entry name" value="P-loop_NTPase"/>
</dbReference>
<proteinExistence type="predicted"/>
<dbReference type="Proteomes" id="UP000694843">
    <property type="component" value="Unplaced"/>
</dbReference>
<dbReference type="GO" id="GO:0006044">
    <property type="term" value="P:N-acetylglucosamine metabolic process"/>
    <property type="evidence" value="ECO:0007669"/>
    <property type="project" value="TreeGrafter"/>
</dbReference>
<gene>
    <name evidence="2" type="primary">LOC125178338</name>
</gene>
<accession>A0A979FMR5</accession>
<dbReference type="AlphaFoldDB" id="A0A979FMR5"/>
<dbReference type="PANTHER" id="PTHR10704:SF44">
    <property type="entry name" value="LD35051P-RELATED"/>
    <property type="match status" value="1"/>
</dbReference>